<keyword evidence="3" id="KW-1185">Reference proteome</keyword>
<evidence type="ECO:0000313" key="3">
    <source>
        <dbReference type="Proteomes" id="UP000807504"/>
    </source>
</evidence>
<feature type="region of interest" description="Disordered" evidence="1">
    <location>
        <begin position="51"/>
        <end position="95"/>
    </location>
</feature>
<sequence length="129" mass="14548">MEKNIHRRRKRQGRATREIRALAENEALTTGKRTKSMEVGALFRPSISRLDVNGQENEPTTLRTESKSSLCRAGVKSTELQPECQGPKSPGLKRHPTAGNAFHSFNRFIFFSLKDGAVVIHIYNIDVKK</sequence>
<reference evidence="2" key="1">
    <citation type="journal article" date="2020" name="bioRxiv">
        <title>Chromosome-level reference genome of the European wasp spider Argiope bruennichi: a resource for studies on range expansion and evolutionary adaptation.</title>
        <authorList>
            <person name="Sheffer M.M."/>
            <person name="Hoppe A."/>
            <person name="Krehenwinkel H."/>
            <person name="Uhl G."/>
            <person name="Kuss A.W."/>
            <person name="Jensen L."/>
            <person name="Jensen C."/>
            <person name="Gillespie R.G."/>
            <person name="Hoff K.J."/>
            <person name="Prost S."/>
        </authorList>
    </citation>
    <scope>NUCLEOTIDE SEQUENCE</scope>
</reference>
<protein>
    <submittedName>
        <fullName evidence="2">Uncharacterized protein</fullName>
    </submittedName>
</protein>
<comment type="caution">
    <text evidence="2">The sequence shown here is derived from an EMBL/GenBank/DDBJ whole genome shotgun (WGS) entry which is preliminary data.</text>
</comment>
<accession>A0A8T0FKW9</accession>
<feature type="compositionally biased region" description="Polar residues" evidence="1">
    <location>
        <begin position="54"/>
        <end position="69"/>
    </location>
</feature>
<dbReference type="AlphaFoldDB" id="A0A8T0FKW9"/>
<evidence type="ECO:0000313" key="2">
    <source>
        <dbReference type="EMBL" id="KAF8791661.1"/>
    </source>
</evidence>
<name>A0A8T0FKW9_ARGBR</name>
<organism evidence="2 3">
    <name type="scientific">Argiope bruennichi</name>
    <name type="common">Wasp spider</name>
    <name type="synonym">Aranea bruennichi</name>
    <dbReference type="NCBI Taxonomy" id="94029"/>
    <lineage>
        <taxon>Eukaryota</taxon>
        <taxon>Metazoa</taxon>
        <taxon>Ecdysozoa</taxon>
        <taxon>Arthropoda</taxon>
        <taxon>Chelicerata</taxon>
        <taxon>Arachnida</taxon>
        <taxon>Araneae</taxon>
        <taxon>Araneomorphae</taxon>
        <taxon>Entelegynae</taxon>
        <taxon>Araneoidea</taxon>
        <taxon>Araneidae</taxon>
        <taxon>Argiope</taxon>
    </lineage>
</organism>
<gene>
    <name evidence="2" type="ORF">HNY73_003356</name>
</gene>
<dbReference type="EMBL" id="JABXBU010000003">
    <property type="protein sequence ID" value="KAF8791661.1"/>
    <property type="molecule type" value="Genomic_DNA"/>
</dbReference>
<reference evidence="2" key="2">
    <citation type="submission" date="2020-06" db="EMBL/GenBank/DDBJ databases">
        <authorList>
            <person name="Sheffer M."/>
        </authorList>
    </citation>
    <scope>NUCLEOTIDE SEQUENCE</scope>
</reference>
<proteinExistence type="predicted"/>
<dbReference type="Proteomes" id="UP000807504">
    <property type="component" value="Unassembled WGS sequence"/>
</dbReference>
<evidence type="ECO:0000256" key="1">
    <source>
        <dbReference type="SAM" id="MobiDB-lite"/>
    </source>
</evidence>